<proteinExistence type="predicted"/>
<sequence>MKRIAKMPVPITGPPVTVIPKEYEFNNTNLDKTKGRIEVDETLRPSRTPTMGKLSGLIC</sequence>
<dbReference type="Proteomes" id="UP000027936">
    <property type="component" value="Unassembled WGS sequence"/>
</dbReference>
<accession>A0A072NHS5</accession>
<organism evidence="1 2">
    <name type="scientific">Schinkia azotoformans MEV2011</name>
    <dbReference type="NCBI Taxonomy" id="1348973"/>
    <lineage>
        <taxon>Bacteria</taxon>
        <taxon>Bacillati</taxon>
        <taxon>Bacillota</taxon>
        <taxon>Bacilli</taxon>
        <taxon>Bacillales</taxon>
        <taxon>Bacillaceae</taxon>
        <taxon>Calidifontibacillus/Schinkia group</taxon>
        <taxon>Schinkia</taxon>
    </lineage>
</organism>
<evidence type="ECO:0000313" key="1">
    <source>
        <dbReference type="EMBL" id="KEF37249.1"/>
    </source>
</evidence>
<comment type="caution">
    <text evidence="1">The sequence shown here is derived from an EMBL/GenBank/DDBJ whole genome shotgun (WGS) entry which is preliminary data.</text>
</comment>
<protein>
    <submittedName>
        <fullName evidence="1">Uncharacterized protein</fullName>
    </submittedName>
</protein>
<evidence type="ECO:0000313" key="2">
    <source>
        <dbReference type="Proteomes" id="UP000027936"/>
    </source>
</evidence>
<dbReference type="RefSeq" id="WP_035197037.1">
    <property type="nucleotide sequence ID" value="NZ_JJRY01000016.1"/>
</dbReference>
<gene>
    <name evidence="1" type="ORF">M670_03495</name>
</gene>
<dbReference type="EMBL" id="JJRY01000016">
    <property type="protein sequence ID" value="KEF37249.1"/>
    <property type="molecule type" value="Genomic_DNA"/>
</dbReference>
<dbReference type="AlphaFoldDB" id="A0A072NHS5"/>
<name>A0A072NHS5_SCHAZ</name>
<reference evidence="1 2" key="1">
    <citation type="submission" date="2014-04" db="EMBL/GenBank/DDBJ databases">
        <title>Draft genome sequence of Bacillus azotoformans MEV2011, a (co-) denitrifying strain unable to grow in the presence of oxygen.</title>
        <authorList>
            <person name="Nielsen M."/>
            <person name="Schreiber L."/>
            <person name="Finster K."/>
            <person name="Schramm A."/>
        </authorList>
    </citation>
    <scope>NUCLEOTIDE SEQUENCE [LARGE SCALE GENOMIC DNA]</scope>
    <source>
        <strain evidence="1 2">MEV2011</strain>
    </source>
</reference>
<dbReference type="PATRIC" id="fig|1348973.3.peg.3373"/>